<dbReference type="AlphaFoldDB" id="A0A6A6U7K8"/>
<dbReference type="EMBL" id="MU004237">
    <property type="protein sequence ID" value="KAF2667273.1"/>
    <property type="molecule type" value="Genomic_DNA"/>
</dbReference>
<dbReference type="Proteomes" id="UP000799302">
    <property type="component" value="Unassembled WGS sequence"/>
</dbReference>
<feature type="compositionally biased region" description="Basic and acidic residues" evidence="1">
    <location>
        <begin position="374"/>
        <end position="385"/>
    </location>
</feature>
<feature type="compositionally biased region" description="Basic and acidic residues" evidence="1">
    <location>
        <begin position="318"/>
        <end position="328"/>
    </location>
</feature>
<name>A0A6A6U7K8_9PEZI</name>
<feature type="compositionally biased region" description="Basic and acidic residues" evidence="1">
    <location>
        <begin position="121"/>
        <end position="136"/>
    </location>
</feature>
<sequence length="395" mass="44139">MPRILPWLVEAETKIKSSPTTKRTQKRRSPSQDAEHSDFTDGSPPRKRVRQPSSSPPPPLPREEYMIEGYDNDDAWQMVEDELFATAQIFTAHIHRADYKKRKERLQRDSRTRNTNSKAKMSYENRMVKRAEEQRKKAGRALPAVSERKDDGDSDDSEDPFENPFLQDKTLAALVGNRGDKYLPKVPLIVRKPVRASTPSESPSPRVLPTRRQKDQKVNPVSDDLDNLDLDTPNTKISRAASTGRLGVPQVKGKAPPNRNATLPPLKETKYSDGDWLGRASASRTLKAEQETAPLAFLKSGTSSISRGSRNSRVPSAKPEESVSEKQKSSPPIKRSDSPPSQDDDFVPIRRRVLPSALAARLAKKKQGTQQVQVKKEDDSKDSAAIDHVPAFLLG</sequence>
<reference evidence="2" key="1">
    <citation type="journal article" date="2020" name="Stud. Mycol.">
        <title>101 Dothideomycetes genomes: a test case for predicting lifestyles and emergence of pathogens.</title>
        <authorList>
            <person name="Haridas S."/>
            <person name="Albert R."/>
            <person name="Binder M."/>
            <person name="Bloem J."/>
            <person name="Labutti K."/>
            <person name="Salamov A."/>
            <person name="Andreopoulos B."/>
            <person name="Baker S."/>
            <person name="Barry K."/>
            <person name="Bills G."/>
            <person name="Bluhm B."/>
            <person name="Cannon C."/>
            <person name="Castanera R."/>
            <person name="Culley D."/>
            <person name="Daum C."/>
            <person name="Ezra D."/>
            <person name="Gonzalez J."/>
            <person name="Henrissat B."/>
            <person name="Kuo A."/>
            <person name="Liang C."/>
            <person name="Lipzen A."/>
            <person name="Lutzoni F."/>
            <person name="Magnuson J."/>
            <person name="Mondo S."/>
            <person name="Nolan M."/>
            <person name="Ohm R."/>
            <person name="Pangilinan J."/>
            <person name="Park H.-J."/>
            <person name="Ramirez L."/>
            <person name="Alfaro M."/>
            <person name="Sun H."/>
            <person name="Tritt A."/>
            <person name="Yoshinaga Y."/>
            <person name="Zwiers L.-H."/>
            <person name="Turgeon B."/>
            <person name="Goodwin S."/>
            <person name="Spatafora J."/>
            <person name="Crous P."/>
            <person name="Grigoriev I."/>
        </authorList>
    </citation>
    <scope>NUCLEOTIDE SEQUENCE</scope>
    <source>
        <strain evidence="2">CBS 115976</strain>
    </source>
</reference>
<evidence type="ECO:0000313" key="3">
    <source>
        <dbReference type="Proteomes" id="UP000799302"/>
    </source>
</evidence>
<dbReference type="OrthoDB" id="5374569at2759"/>
<feature type="compositionally biased region" description="Polar residues" evidence="1">
    <location>
        <begin position="300"/>
        <end position="314"/>
    </location>
</feature>
<feature type="compositionally biased region" description="Acidic residues" evidence="1">
    <location>
        <begin position="152"/>
        <end position="161"/>
    </location>
</feature>
<gene>
    <name evidence="2" type="ORF">BT63DRAFT_480272</name>
</gene>
<accession>A0A6A6U7K8</accession>
<feature type="region of interest" description="Disordered" evidence="1">
    <location>
        <begin position="95"/>
        <end position="167"/>
    </location>
</feature>
<protein>
    <submittedName>
        <fullName evidence="2">Uncharacterized protein</fullName>
    </submittedName>
</protein>
<feature type="region of interest" description="Disordered" evidence="1">
    <location>
        <begin position="189"/>
        <end position="395"/>
    </location>
</feature>
<keyword evidence="3" id="KW-1185">Reference proteome</keyword>
<organism evidence="2 3">
    <name type="scientific">Microthyrium microscopicum</name>
    <dbReference type="NCBI Taxonomy" id="703497"/>
    <lineage>
        <taxon>Eukaryota</taxon>
        <taxon>Fungi</taxon>
        <taxon>Dikarya</taxon>
        <taxon>Ascomycota</taxon>
        <taxon>Pezizomycotina</taxon>
        <taxon>Dothideomycetes</taxon>
        <taxon>Dothideomycetes incertae sedis</taxon>
        <taxon>Microthyriales</taxon>
        <taxon>Microthyriaceae</taxon>
        <taxon>Microthyrium</taxon>
    </lineage>
</organism>
<feature type="compositionally biased region" description="Polar residues" evidence="1">
    <location>
        <begin position="232"/>
        <end position="241"/>
    </location>
</feature>
<feature type="region of interest" description="Disordered" evidence="1">
    <location>
        <begin position="1"/>
        <end position="68"/>
    </location>
</feature>
<evidence type="ECO:0000256" key="1">
    <source>
        <dbReference type="SAM" id="MobiDB-lite"/>
    </source>
</evidence>
<proteinExistence type="predicted"/>
<evidence type="ECO:0000313" key="2">
    <source>
        <dbReference type="EMBL" id="KAF2667273.1"/>
    </source>
</evidence>